<dbReference type="STRING" id="1122189.SAMN02745165_02738"/>
<proteinExistence type="predicted"/>
<evidence type="ECO:0000313" key="2">
    <source>
        <dbReference type="EMBL" id="SHJ58955.1"/>
    </source>
</evidence>
<feature type="transmembrane region" description="Helical" evidence="1">
    <location>
        <begin position="34"/>
        <end position="51"/>
    </location>
</feature>
<keyword evidence="1" id="KW-0812">Transmembrane</keyword>
<evidence type="ECO:0008006" key="4">
    <source>
        <dbReference type="Google" id="ProtNLM"/>
    </source>
</evidence>
<keyword evidence="1" id="KW-1133">Transmembrane helix</keyword>
<evidence type="ECO:0000313" key="3">
    <source>
        <dbReference type="Proteomes" id="UP000184171"/>
    </source>
</evidence>
<protein>
    <recommendedName>
        <fullName evidence="4">PH domain-containing protein</fullName>
    </recommendedName>
</protein>
<gene>
    <name evidence="2" type="ORF">SAMN02745165_02738</name>
</gene>
<dbReference type="OrthoDB" id="5401870at2"/>
<sequence length="178" mass="21106">MSGLGWDWPLEDEESLLWQGRPAPRCYIWRNWKLALAATILFLAASFWWILAYQLMLDEGYPWWLQLIPLPLVFLSIWFGPIRILLARIRWEKVFYALTDRRMIIRDGQFSAEMTSFALDEIDAWKQKKYSDQLVSIRLEMKNHPPVILFCLEQPQNLLGHLQRDALKEQIGDEPESV</sequence>
<reference evidence="2 3" key="1">
    <citation type="submission" date="2016-11" db="EMBL/GenBank/DDBJ databases">
        <authorList>
            <person name="Jaros S."/>
            <person name="Januszkiewicz K."/>
            <person name="Wedrychowicz H."/>
        </authorList>
    </citation>
    <scope>NUCLEOTIDE SEQUENCE [LARGE SCALE GENOMIC DNA]</scope>
    <source>
        <strain evidence="2 3">DSM 5091</strain>
    </source>
</reference>
<dbReference type="RefSeq" id="WP_072909298.1">
    <property type="nucleotide sequence ID" value="NZ_FQZT01000010.1"/>
</dbReference>
<feature type="transmembrane region" description="Helical" evidence="1">
    <location>
        <begin position="63"/>
        <end position="86"/>
    </location>
</feature>
<accession>A0A1M6KJ49</accession>
<dbReference type="EMBL" id="FQZT01000010">
    <property type="protein sequence ID" value="SHJ58955.1"/>
    <property type="molecule type" value="Genomic_DNA"/>
</dbReference>
<evidence type="ECO:0000256" key="1">
    <source>
        <dbReference type="SAM" id="Phobius"/>
    </source>
</evidence>
<keyword evidence="1" id="KW-0472">Membrane</keyword>
<keyword evidence="3" id="KW-1185">Reference proteome</keyword>
<dbReference type="AlphaFoldDB" id="A0A1M6KJ49"/>
<organism evidence="2 3">
    <name type="scientific">Malonomonas rubra DSM 5091</name>
    <dbReference type="NCBI Taxonomy" id="1122189"/>
    <lineage>
        <taxon>Bacteria</taxon>
        <taxon>Pseudomonadati</taxon>
        <taxon>Thermodesulfobacteriota</taxon>
        <taxon>Desulfuromonadia</taxon>
        <taxon>Desulfuromonadales</taxon>
        <taxon>Geopsychrobacteraceae</taxon>
        <taxon>Malonomonas</taxon>
    </lineage>
</organism>
<dbReference type="Proteomes" id="UP000184171">
    <property type="component" value="Unassembled WGS sequence"/>
</dbReference>
<name>A0A1M6KJ49_MALRU</name>